<dbReference type="SUPFAM" id="SSF109604">
    <property type="entry name" value="HD-domain/PDEase-like"/>
    <property type="match status" value="1"/>
</dbReference>
<dbReference type="Proteomes" id="UP000095255">
    <property type="component" value="Unassembled WGS sequence"/>
</dbReference>
<organism evidence="2 3">
    <name type="scientific">Desulfuribacillus stibiiarsenatis</name>
    <dbReference type="NCBI Taxonomy" id="1390249"/>
    <lineage>
        <taxon>Bacteria</taxon>
        <taxon>Bacillati</taxon>
        <taxon>Bacillota</taxon>
        <taxon>Desulfuribacillia</taxon>
        <taxon>Desulfuribacillales</taxon>
        <taxon>Desulfuribacillaceae</taxon>
        <taxon>Desulfuribacillus</taxon>
    </lineage>
</organism>
<gene>
    <name evidence="2" type="ORF">BHU72_05730</name>
</gene>
<dbReference type="InterPro" id="IPR052020">
    <property type="entry name" value="Cyclic_di-GMP/3'3'-cGAMP_PDE"/>
</dbReference>
<dbReference type="PANTHER" id="PTHR45228:SF5">
    <property type="entry name" value="CYCLIC DI-GMP PHOSPHODIESTERASE VC_1348-RELATED"/>
    <property type="match status" value="1"/>
</dbReference>
<protein>
    <recommendedName>
        <fullName evidence="1">HD-GYP domain-containing protein</fullName>
    </recommendedName>
</protein>
<dbReference type="PROSITE" id="PS51832">
    <property type="entry name" value="HD_GYP"/>
    <property type="match status" value="1"/>
</dbReference>
<dbReference type="CDD" id="cd00077">
    <property type="entry name" value="HDc"/>
    <property type="match status" value="1"/>
</dbReference>
<dbReference type="PANTHER" id="PTHR45228">
    <property type="entry name" value="CYCLIC DI-GMP PHOSPHODIESTERASE TM_0186-RELATED"/>
    <property type="match status" value="1"/>
</dbReference>
<dbReference type="SMART" id="SM00471">
    <property type="entry name" value="HDc"/>
    <property type="match status" value="1"/>
</dbReference>
<sequence length="344" mass="39539">MKQKHIAMIQDVALLFKKHQETILKNWLAIIERENILPNEDEKVYFLEGFERLIKDFITHLSLSNLDAYYEGNAEVAMKVAYNDIDFKTFIRVFHFFEESYAKILMDNVPKDQLIDYIGAVDMLHHETIAIVGETYFEVKDHTIFALANLAEQRDPATGKHLDRTREYSVLLAEQMGLDDEFITLLYKVGPLHDIGKVGIRDSILLKPGKLTDEEYEEMKEHTIIGAQTLSKVVHGQQLTRGFYLLGLEIVLSHHERYDGKGYPQGLVGEEIPLAARIFALADAYDAITSTRPYKHPIAHEKAIELIKGDSGTHFDPKVVDAFLAVEEKFNEICKKYQKYNQFC</sequence>
<comment type="caution">
    <text evidence="2">The sequence shown here is derived from an EMBL/GenBank/DDBJ whole genome shotgun (WGS) entry which is preliminary data.</text>
</comment>
<evidence type="ECO:0000259" key="1">
    <source>
        <dbReference type="PROSITE" id="PS51832"/>
    </source>
</evidence>
<dbReference type="Gene3D" id="1.10.3210.10">
    <property type="entry name" value="Hypothetical protein af1432"/>
    <property type="match status" value="1"/>
</dbReference>
<dbReference type="STRING" id="1390249.BHU72_05730"/>
<dbReference type="EMBL" id="MJAT01000033">
    <property type="protein sequence ID" value="OEH85110.1"/>
    <property type="molecule type" value="Genomic_DNA"/>
</dbReference>
<dbReference type="AlphaFoldDB" id="A0A1E5L4S2"/>
<evidence type="ECO:0000313" key="3">
    <source>
        <dbReference type="Proteomes" id="UP000095255"/>
    </source>
</evidence>
<dbReference type="Pfam" id="PF13487">
    <property type="entry name" value="HD_5"/>
    <property type="match status" value="1"/>
</dbReference>
<feature type="domain" description="HD-GYP" evidence="1">
    <location>
        <begin position="136"/>
        <end position="339"/>
    </location>
</feature>
<dbReference type="InterPro" id="IPR003607">
    <property type="entry name" value="HD/PDEase_dom"/>
</dbReference>
<keyword evidence="3" id="KW-1185">Reference proteome</keyword>
<evidence type="ECO:0000313" key="2">
    <source>
        <dbReference type="EMBL" id="OEH85110.1"/>
    </source>
</evidence>
<dbReference type="RefSeq" id="WP_069702437.1">
    <property type="nucleotide sequence ID" value="NZ_MJAT01000033.1"/>
</dbReference>
<dbReference type="InterPro" id="IPR037522">
    <property type="entry name" value="HD_GYP_dom"/>
</dbReference>
<proteinExistence type="predicted"/>
<name>A0A1E5L4S2_9FIRM</name>
<reference evidence="2 3" key="1">
    <citation type="submission" date="2016-09" db="EMBL/GenBank/DDBJ databases">
        <title>Desulfuribacillus arsenicus sp. nov., an obligately anaerobic, dissimilatory arsenic- and antimonate-reducing bacterium isolated from anoxic sediments.</title>
        <authorList>
            <person name="Abin C.A."/>
            <person name="Hollibaugh J.T."/>
        </authorList>
    </citation>
    <scope>NUCLEOTIDE SEQUENCE [LARGE SCALE GENOMIC DNA]</scope>
    <source>
        <strain evidence="2 3">MLFW-2</strain>
    </source>
</reference>
<accession>A0A1E5L4S2</accession>
<dbReference type="OrthoDB" id="9759601at2"/>